<gene>
    <name evidence="3" type="ORF">GpartN1_g4589.t1</name>
</gene>
<dbReference type="GO" id="GO:0006888">
    <property type="term" value="P:endoplasmic reticulum to Golgi vesicle-mediated transport"/>
    <property type="evidence" value="ECO:0007669"/>
    <property type="project" value="TreeGrafter"/>
</dbReference>
<feature type="coiled-coil region" evidence="1">
    <location>
        <begin position="5"/>
        <end position="32"/>
    </location>
</feature>
<dbReference type="InterPro" id="IPR055148">
    <property type="entry name" value="ZW10_C_2"/>
</dbReference>
<evidence type="ECO:0000313" key="4">
    <source>
        <dbReference type="Proteomes" id="UP001061958"/>
    </source>
</evidence>
<dbReference type="GO" id="GO:0007094">
    <property type="term" value="P:mitotic spindle assembly checkpoint signaling"/>
    <property type="evidence" value="ECO:0007669"/>
    <property type="project" value="TreeGrafter"/>
</dbReference>
<keyword evidence="1" id="KW-0175">Coiled coil</keyword>
<dbReference type="Proteomes" id="UP001061958">
    <property type="component" value="Unassembled WGS sequence"/>
</dbReference>
<accession>A0A9C7PXX8</accession>
<reference evidence="3" key="1">
    <citation type="journal article" date="2022" name="Proc. Natl. Acad. Sci. U.S.A.">
        <title>Life cycle and functional genomics of the unicellular red alga Galdieria for elucidating algal and plant evolution and industrial use.</title>
        <authorList>
            <person name="Hirooka S."/>
            <person name="Itabashi T."/>
            <person name="Ichinose T.M."/>
            <person name="Onuma R."/>
            <person name="Fujiwara T."/>
            <person name="Yamashita S."/>
            <person name="Jong L.W."/>
            <person name="Tomita R."/>
            <person name="Iwane A.H."/>
            <person name="Miyagishima S.Y."/>
        </authorList>
    </citation>
    <scope>NUCLEOTIDE SEQUENCE</scope>
    <source>
        <strain evidence="3">NBRC 102759</strain>
    </source>
</reference>
<evidence type="ECO:0000259" key="2">
    <source>
        <dbReference type="Pfam" id="PF22766"/>
    </source>
</evidence>
<dbReference type="AlphaFoldDB" id="A0A9C7PXX8"/>
<evidence type="ECO:0000313" key="3">
    <source>
        <dbReference type="EMBL" id="GJQ12798.1"/>
    </source>
</evidence>
<keyword evidence="4" id="KW-1185">Reference proteome</keyword>
<sequence length="753" mass="86107">MQYSLEDLERNLKEASITRRELEERLVNFCKNESGLGKIKREADLIFPQVESLLQQTQFFDERISQVEHQLEQIKSSVSKHKLHKEDLLQLYSILKKLDIVKQGVVVAEELNNRQKFPDSMDLDTLASYEHQIQQGLRCLRFIYSFGISNSCLAASQNLMEKEHVRLRSELVGRLVSSFHLHSRGLSIDKEAKWISTIIAQGKYMEIAVQEIVSLLNRFGVAGYLQQASKVERRDGEFLIHMQDEKEDVLQSLEWEDCSVQELDILENCLDLANGCKRALVLFDFILNQTFGTDYHREVAVGFYDWFRHEVCSSKCILGHFRYLNDLNGYIDPSQFSLRLRGLTICAEKLRMALQARGMDISLAESLVPDFYRAEEDLAVVCHRHVLVYGRNLLKSISFCHNDLGDISSFLVSSEYSYLRGKLVDAGELFPFTFPVCKITKQCIELSQAADRIFQDAHTCLQNNLSLLGSTLMKSISELLLLYYRIVSANCYNVLKSQLFAQAVYHNDCFLLAHICCIIEMRKPLLISRLDEEAANHLKKQDYMITCFRLRCEGSSFLAKSISATKDAIYACVTKATEGGSFEVCYQTSIFNRIQRSLDAAALSFESLLVSWRDYLPKSVSRNIGSGLLENYCQWLIEAVVALEDIPLKTSSSLASLLQEETEKKTGLVAQVLDWDQAVLSERCHGVSSLWWICKILNSNLEEIVKMVQQGPLKRRIPKDQLVKIVTSLFEKTAYRKKCLQQIVIAYSASETK</sequence>
<dbReference type="InterPro" id="IPR046362">
    <property type="entry name" value="Zw10/DSL1_C_sf"/>
</dbReference>
<dbReference type="Gene3D" id="1.10.357.150">
    <property type="match status" value="1"/>
</dbReference>
<dbReference type="GO" id="GO:1990423">
    <property type="term" value="C:RZZ complex"/>
    <property type="evidence" value="ECO:0007669"/>
    <property type="project" value="TreeGrafter"/>
</dbReference>
<protein>
    <recommendedName>
        <fullName evidence="2">ZW10 C-terminal helical domain-containing protein</fullName>
    </recommendedName>
</protein>
<feature type="domain" description="ZW10 C-terminal helical" evidence="2">
    <location>
        <begin position="597"/>
        <end position="743"/>
    </location>
</feature>
<organism evidence="3 4">
    <name type="scientific">Galdieria partita</name>
    <dbReference type="NCBI Taxonomy" id="83374"/>
    <lineage>
        <taxon>Eukaryota</taxon>
        <taxon>Rhodophyta</taxon>
        <taxon>Bangiophyceae</taxon>
        <taxon>Galdieriales</taxon>
        <taxon>Galdieriaceae</taxon>
        <taxon>Galdieria</taxon>
    </lineage>
</organism>
<evidence type="ECO:0000256" key="1">
    <source>
        <dbReference type="SAM" id="Coils"/>
    </source>
</evidence>
<dbReference type="GO" id="GO:0005737">
    <property type="term" value="C:cytoplasm"/>
    <property type="evidence" value="ECO:0007669"/>
    <property type="project" value="GOC"/>
</dbReference>
<dbReference type="PANTHER" id="PTHR12205">
    <property type="entry name" value="CENTROMERE/KINETOCHORE PROTEIN ZW10"/>
    <property type="match status" value="1"/>
</dbReference>
<comment type="caution">
    <text evidence="3">The sequence shown here is derived from an EMBL/GenBank/DDBJ whole genome shotgun (WGS) entry which is preliminary data.</text>
</comment>
<reference evidence="3" key="2">
    <citation type="submission" date="2022-01" db="EMBL/GenBank/DDBJ databases">
        <authorList>
            <person name="Hirooka S."/>
            <person name="Miyagishima S.Y."/>
        </authorList>
    </citation>
    <scope>NUCLEOTIDE SEQUENCE</scope>
    <source>
        <strain evidence="3">NBRC 102759</strain>
    </source>
</reference>
<name>A0A9C7PXX8_9RHOD</name>
<dbReference type="PANTHER" id="PTHR12205:SF0">
    <property type="entry name" value="CENTROMERE_KINETOCHORE PROTEIN ZW10 HOMOLOG"/>
    <property type="match status" value="1"/>
</dbReference>
<dbReference type="OrthoDB" id="534815at2759"/>
<dbReference type="Pfam" id="PF22766">
    <property type="entry name" value="ZW10_C2"/>
    <property type="match status" value="1"/>
</dbReference>
<proteinExistence type="predicted"/>
<dbReference type="EMBL" id="BQMJ01000037">
    <property type="protein sequence ID" value="GJQ12798.1"/>
    <property type="molecule type" value="Genomic_DNA"/>
</dbReference>